<protein>
    <submittedName>
        <fullName evidence="1">Uncharacterized protein</fullName>
    </submittedName>
</protein>
<dbReference type="STRING" id="882086.SacxiDRAFT_2794"/>
<dbReference type="Gene3D" id="2.170.16.10">
    <property type="entry name" value="Hedgehog/Intein (Hint) domain"/>
    <property type="match status" value="1"/>
</dbReference>
<reference evidence="1 2" key="1">
    <citation type="submission" date="2012-01" db="EMBL/GenBank/DDBJ databases">
        <title>Improved High-Quality Draft sequence of Saccharomonospora xinjiangensis XJ-54.</title>
        <authorList>
            <consortium name="US DOE Joint Genome Institute"/>
            <person name="Lucas S."/>
            <person name="Han J."/>
            <person name="Lapidus A."/>
            <person name="Cheng J.-F."/>
            <person name="Goodwin L."/>
            <person name="Pitluck S."/>
            <person name="Peters L."/>
            <person name="Mikhailova N."/>
            <person name="Teshima H."/>
            <person name="Detter J.C."/>
            <person name="Han C."/>
            <person name="Tapia R."/>
            <person name="Land M."/>
            <person name="Hauser L."/>
            <person name="Kyrpides N."/>
            <person name="Ivanova N."/>
            <person name="Pagani I."/>
            <person name="Brambilla E.-M."/>
            <person name="Klenk H.-P."/>
            <person name="Woyke T."/>
        </authorList>
    </citation>
    <scope>NUCLEOTIDE SEQUENCE [LARGE SCALE GENOMIC DNA]</scope>
    <source>
        <strain evidence="1 2">XJ-54</strain>
    </source>
</reference>
<dbReference type="RefSeq" id="WP_006239157.1">
    <property type="nucleotide sequence ID" value="NZ_JH636049.1"/>
</dbReference>
<evidence type="ECO:0000313" key="2">
    <source>
        <dbReference type="Proteomes" id="UP000004691"/>
    </source>
</evidence>
<organism evidence="1 2">
    <name type="scientific">Saccharomonospora xinjiangensis XJ-54</name>
    <dbReference type="NCBI Taxonomy" id="882086"/>
    <lineage>
        <taxon>Bacteria</taxon>
        <taxon>Bacillati</taxon>
        <taxon>Actinomycetota</taxon>
        <taxon>Actinomycetes</taxon>
        <taxon>Pseudonocardiales</taxon>
        <taxon>Pseudonocardiaceae</taxon>
        <taxon>Saccharomonospora</taxon>
    </lineage>
</organism>
<evidence type="ECO:0000313" key="1">
    <source>
        <dbReference type="EMBL" id="EID55012.1"/>
    </source>
</evidence>
<gene>
    <name evidence="1" type="ORF">SacxiDRAFT_2794</name>
</gene>
<sequence>MSTTCPACHTAGGHARITDVRTYTATTRVHNLTINGIHTYHVGYAQTLVHNDFGSELPGLPADAPKPLGLGSTGRTVPQNLTEQIAMTEVRSAPGGRVLTKVPMTDPRWPAEDRWGKMQHIVNGVNIHYVRSTATGAVDDFKFN</sequence>
<accession>I0V4F9</accession>
<dbReference type="Proteomes" id="UP000004691">
    <property type="component" value="Unassembled WGS sequence"/>
</dbReference>
<keyword evidence="2" id="KW-1185">Reference proteome</keyword>
<proteinExistence type="predicted"/>
<name>I0V4F9_9PSEU</name>
<dbReference type="HOGENOM" id="CLU_1795098_0_0_11"/>
<dbReference type="AlphaFoldDB" id="I0V4F9"/>
<dbReference type="EMBL" id="JH636049">
    <property type="protein sequence ID" value="EID55012.1"/>
    <property type="molecule type" value="Genomic_DNA"/>
</dbReference>